<dbReference type="NCBIfam" id="TIGR00467">
    <property type="entry name" value="lysS_arch"/>
    <property type="match status" value="1"/>
</dbReference>
<keyword evidence="8 10" id="KW-0030">Aminoacyl-tRNA synthetase</keyword>
<dbReference type="Gene3D" id="1.10.10.350">
    <property type="match status" value="1"/>
</dbReference>
<dbReference type="Proteomes" id="UP001200513">
    <property type="component" value="Chromosome"/>
</dbReference>
<comment type="similarity">
    <text evidence="2 10">Belongs to the class-I aminoacyl-tRNA synthetase family.</text>
</comment>
<dbReference type="EMBL" id="CP084167">
    <property type="protein sequence ID" value="UJG43206.1"/>
    <property type="molecule type" value="Genomic_DNA"/>
</dbReference>
<comment type="caution">
    <text evidence="10">Lacks conserved residue(s) required for the propagation of feature annotation.</text>
</comment>
<evidence type="ECO:0000256" key="5">
    <source>
        <dbReference type="ARBA" id="ARBA00022741"/>
    </source>
</evidence>
<dbReference type="GO" id="GO:0005524">
    <property type="term" value="F:ATP binding"/>
    <property type="evidence" value="ECO:0007669"/>
    <property type="project" value="UniProtKB-UniRule"/>
</dbReference>
<dbReference type="PANTHER" id="PTHR37940">
    <property type="entry name" value="LYSINE--TRNA LIGASE"/>
    <property type="match status" value="1"/>
</dbReference>
<dbReference type="Gene3D" id="1.10.10.770">
    <property type="match status" value="1"/>
</dbReference>
<evidence type="ECO:0000256" key="1">
    <source>
        <dbReference type="ARBA" id="ARBA00004496"/>
    </source>
</evidence>
<evidence type="ECO:0000256" key="4">
    <source>
        <dbReference type="ARBA" id="ARBA00022598"/>
    </source>
</evidence>
<name>A0A9Y1BQR4_9ARCH</name>
<dbReference type="GO" id="GO:0006430">
    <property type="term" value="P:lysyl-tRNA aminoacylation"/>
    <property type="evidence" value="ECO:0007669"/>
    <property type="project" value="UniProtKB-UniRule"/>
</dbReference>
<dbReference type="Pfam" id="PF01921">
    <property type="entry name" value="tRNA-synt_1f"/>
    <property type="match status" value="1"/>
</dbReference>
<dbReference type="InterPro" id="IPR014729">
    <property type="entry name" value="Rossmann-like_a/b/a_fold"/>
</dbReference>
<comment type="subcellular location">
    <subcellularLocation>
        <location evidence="1 10">Cytoplasm</location>
    </subcellularLocation>
</comment>
<dbReference type="GO" id="GO:0004824">
    <property type="term" value="F:lysine-tRNA ligase activity"/>
    <property type="evidence" value="ECO:0007669"/>
    <property type="project" value="UniProtKB-UniRule"/>
</dbReference>
<dbReference type="EC" id="6.1.1.6" evidence="10"/>
<dbReference type="Gene3D" id="3.40.50.620">
    <property type="entry name" value="HUPs"/>
    <property type="match status" value="2"/>
</dbReference>
<dbReference type="InterPro" id="IPR002904">
    <property type="entry name" value="Lys-tRNA-ligase"/>
</dbReference>
<feature type="short sequence motif" description="'KMSKS' region" evidence="10">
    <location>
        <begin position="294"/>
        <end position="298"/>
    </location>
</feature>
<organism evidence="12">
    <name type="scientific">Candidatus Heimdallarchaeum endolithica</name>
    <dbReference type="NCBI Taxonomy" id="2876572"/>
    <lineage>
        <taxon>Archaea</taxon>
        <taxon>Promethearchaeati</taxon>
        <taxon>Candidatus Heimdallarchaeota</taxon>
        <taxon>Candidatus Heimdallarchaeia (ex Rinke et al. 2021) (nom. nud.)</taxon>
        <taxon>Candidatus Heimdallarchaeales</taxon>
        <taxon>Candidatus Heimdallarchaeaceae</taxon>
        <taxon>Candidatus Heimdallarchaeum</taxon>
    </lineage>
</organism>
<dbReference type="InterPro" id="IPR045462">
    <property type="entry name" value="aa-tRNA-synth_I_cd-bd"/>
</dbReference>
<dbReference type="Pfam" id="PF19269">
    <property type="entry name" value="Anticodon_2"/>
    <property type="match status" value="1"/>
</dbReference>
<dbReference type="InterPro" id="IPR020751">
    <property type="entry name" value="aa-tRNA-synth_I_codon-bd_sub2"/>
</dbReference>
<evidence type="ECO:0000313" key="12">
    <source>
        <dbReference type="EMBL" id="UJG43206.1"/>
    </source>
</evidence>
<dbReference type="InterPro" id="IPR008925">
    <property type="entry name" value="aa_tRNA-synth_I_cd-bd_sf"/>
</dbReference>
<dbReference type="HAMAP" id="MF_00177">
    <property type="entry name" value="Lys_tRNA_synth_class1"/>
    <property type="match status" value="1"/>
</dbReference>
<dbReference type="GO" id="GO:0005737">
    <property type="term" value="C:cytoplasm"/>
    <property type="evidence" value="ECO:0007669"/>
    <property type="project" value="UniProtKB-SubCell"/>
</dbReference>
<dbReference type="PANTHER" id="PTHR37940:SF1">
    <property type="entry name" value="LYSINE--TRNA LIGASE"/>
    <property type="match status" value="1"/>
</dbReference>
<evidence type="ECO:0000256" key="3">
    <source>
        <dbReference type="ARBA" id="ARBA00022490"/>
    </source>
</evidence>
<gene>
    <name evidence="10 12" type="primary">lysS</name>
    <name evidence="12" type="ORF">K9W46_12640</name>
</gene>
<evidence type="ECO:0000256" key="2">
    <source>
        <dbReference type="ARBA" id="ARBA00005594"/>
    </source>
</evidence>
<sequence length="545" mass="62486">MNNPYEIEEREYKHWATVVSEQAIQLFGNNQVVATGWAPSGYYHIGNFKEAVTCRAIYNELKNLGAKTRFILNIDDVDPFDKVPSFFKKDYGKGLHKYIGFPINQVPDPLGCHNSYAEHFIANALSIMESFDVTPENLSTAELYKKGEYDKYAKLFLEKREQVYQLTEQITGSRMEEFMLIQCPKCGNLAAPKMTGFSIEDEKIFVDIECRKEKKGCGEKSSIQLGETTWKLKWRLDWASRQDFLGVTVESSGKDHGVAGGSIDTSLAIHKDIFQKEKLPLLIQHGFLTFGGKKLSGSSGSGMPVTEFPKILDPTVFLYKIYRQNLRTDFDFNVSIDVPKVAAEFDQAEKLYFSKETIEKDKASKKIIKAYELALIDKPTSKPVIRIDYGHLSTIMQVCLFDQEVTLQRLYETNYIPRKLTDYEYDLFKKRFERAKYWLENYADDRIRFKILDVPDCSQVQKSTTEIILSLSKAIENLPEDIHGDDITQFLYEKAKANEIKPKDFFKVLYLIILGKTFGPRAGTLIEAIGKERVIAMMKKALSCF</sequence>
<protein>
    <recommendedName>
        <fullName evidence="10">Lysine--tRNA ligase</fullName>
        <ecNumber evidence="10">6.1.1.6</ecNumber>
    </recommendedName>
    <alternativeName>
        <fullName evidence="10">Lysyl-tRNA synthetase</fullName>
        <shortName evidence="10">LysRS</shortName>
    </alternativeName>
</protein>
<evidence type="ECO:0000256" key="6">
    <source>
        <dbReference type="ARBA" id="ARBA00022840"/>
    </source>
</evidence>
<evidence type="ECO:0000256" key="8">
    <source>
        <dbReference type="ARBA" id="ARBA00023146"/>
    </source>
</evidence>
<keyword evidence="4 10" id="KW-0436">Ligase</keyword>
<dbReference type="SUPFAM" id="SSF52374">
    <property type="entry name" value="Nucleotidylyl transferase"/>
    <property type="match status" value="1"/>
</dbReference>
<keyword evidence="7 10" id="KW-0648">Protein biosynthesis</keyword>
<keyword evidence="3 10" id="KW-0963">Cytoplasm</keyword>
<dbReference type="SUPFAM" id="SSF48163">
    <property type="entry name" value="An anticodon-binding domain of class I aminoacyl-tRNA synthetases"/>
    <property type="match status" value="1"/>
</dbReference>
<comment type="catalytic activity">
    <reaction evidence="9 10">
        <text>tRNA(Lys) + L-lysine + ATP = L-lysyl-tRNA(Lys) + AMP + diphosphate</text>
        <dbReference type="Rhea" id="RHEA:20792"/>
        <dbReference type="Rhea" id="RHEA-COMP:9696"/>
        <dbReference type="Rhea" id="RHEA-COMP:9697"/>
        <dbReference type="ChEBI" id="CHEBI:30616"/>
        <dbReference type="ChEBI" id="CHEBI:32551"/>
        <dbReference type="ChEBI" id="CHEBI:33019"/>
        <dbReference type="ChEBI" id="CHEBI:78442"/>
        <dbReference type="ChEBI" id="CHEBI:78529"/>
        <dbReference type="ChEBI" id="CHEBI:456215"/>
        <dbReference type="EC" id="6.1.1.6"/>
    </reaction>
</comment>
<keyword evidence="5 10" id="KW-0547">Nucleotide-binding</keyword>
<evidence type="ECO:0000256" key="10">
    <source>
        <dbReference type="HAMAP-Rule" id="MF_00177"/>
    </source>
</evidence>
<dbReference type="AlphaFoldDB" id="A0A9Y1BQR4"/>
<dbReference type="GO" id="GO:0000049">
    <property type="term" value="F:tRNA binding"/>
    <property type="evidence" value="ECO:0007669"/>
    <property type="project" value="InterPro"/>
</dbReference>
<reference evidence="12" key="1">
    <citation type="journal article" date="2022" name="Nat. Microbiol.">
        <title>Unique mobile elements and scalable gene flow at the prokaryote-eukaryote boundary revealed by circularized Asgard archaea genomes.</title>
        <authorList>
            <person name="Wu F."/>
            <person name="Speth D.R."/>
            <person name="Philosof A."/>
            <person name="Cremiere A."/>
            <person name="Narayanan A."/>
            <person name="Barco R.A."/>
            <person name="Connon S.A."/>
            <person name="Amend J.P."/>
            <person name="Antoshechkin I.A."/>
            <person name="Orphan V.J."/>
        </authorList>
    </citation>
    <scope>NUCLEOTIDE SEQUENCE</scope>
    <source>
        <strain evidence="12">PR6</strain>
    </source>
</reference>
<proteinExistence type="inferred from homology"/>
<evidence type="ECO:0000256" key="7">
    <source>
        <dbReference type="ARBA" id="ARBA00022917"/>
    </source>
</evidence>
<feature type="domain" description="Aminoacyl-tRNA synthetase class I anticodon-binding" evidence="11">
    <location>
        <begin position="461"/>
        <end position="542"/>
    </location>
</feature>
<evidence type="ECO:0000256" key="9">
    <source>
        <dbReference type="ARBA" id="ARBA00048573"/>
    </source>
</evidence>
<keyword evidence="6 10" id="KW-0067">ATP-binding</keyword>
<evidence type="ECO:0000259" key="11">
    <source>
        <dbReference type="Pfam" id="PF19269"/>
    </source>
</evidence>
<accession>A0A9Y1BQR4</accession>